<keyword evidence="2" id="KW-0325">Glycoprotein</keyword>
<keyword evidence="7" id="KW-1185">Reference proteome</keyword>
<dbReference type="EMBL" id="JBHFEH010000009">
    <property type="protein sequence ID" value="KAL2056122.1"/>
    <property type="molecule type" value="Genomic_DNA"/>
</dbReference>
<reference evidence="6 7" key="1">
    <citation type="submission" date="2024-09" db="EMBL/GenBank/DDBJ databases">
        <title>Rethinking Asexuality: The Enigmatic Case of Functional Sexual Genes in Lepraria (Stereocaulaceae).</title>
        <authorList>
            <person name="Doellman M."/>
            <person name="Sun Y."/>
            <person name="Barcenas-Pena A."/>
            <person name="Lumbsch H.T."/>
            <person name="Grewe F."/>
        </authorList>
    </citation>
    <scope>NUCLEOTIDE SEQUENCE [LARGE SCALE GENOMIC DNA]</scope>
    <source>
        <strain evidence="6 7">Grewe 0041</strain>
    </source>
</reference>
<dbReference type="Pfam" id="PF00149">
    <property type="entry name" value="Metallophos"/>
    <property type="match status" value="1"/>
</dbReference>
<sequence length="691" mass="75810">MLLITMRYINVVPLLTSALTQAQNTNLIPGISAYTVSAEFPTSAFPSYYERPVATQEPQPALYDPVLNITFPLNLTNPDTIPTVDNDPIYYPQPIAKISNASAEALVKSAIVNITEIITGSSVTGNCSKCTASLSVAKIVAQYAPESVPDMLVTLCEKFQFSSNATCKSTYEATSYGAVYTQVLALADVSGLDGQYICNDLSSTFCKAPTVSPLNTTNLFPKPKPANAFAPPPSGKRVKVLHLSDFHLDPRYSVASEANCTAGVCCRTNVHATGLSVGQVTLPAPLYGAYKCDTPYYLGLSALQAIAPLTGTHEDSSFAWTVYTGDLVSHDPQNQLSRAYTEYAEVSTYTMFKEYIGSPVFPVLGNHDTNPEAIDAPHNLPGDLGQQFSWNYDHVSALWQQNGWINSTTAGEARLHYGAYSVLNQYGLRIITLNTDFWYRSNYLNYINTANPDVSGMLAFLIQELQSAEDTGERVWILGHVLPGWDGSNPLPNPTDLFYQIIDRYSPHVIANVFFGHTHEDQVMIYYANNGTVQTSDNALTTGWICPSVTPLTNLNSGFRMYEVDTGSFEIYEAYTFYSAVSSFPDLNVSDTGPAYQFEYSTREVYIDWPENEPLDAKYWHAVTEAMLTNISIVEQFNTYQGKKSVKTPACNTTACQDAKICYMRSGSEPLGRQCPQGYGSVQSAFTPGSS</sequence>
<evidence type="ECO:0000256" key="1">
    <source>
        <dbReference type="ARBA" id="ARBA00022801"/>
    </source>
</evidence>
<evidence type="ECO:0000313" key="6">
    <source>
        <dbReference type="EMBL" id="KAL2056122.1"/>
    </source>
</evidence>
<dbReference type="InterPro" id="IPR004843">
    <property type="entry name" value="Calcineurin-like_PHP"/>
</dbReference>
<feature type="chain" id="PRO_5046735014" description="Sphingomyelin phosphodiesterase" evidence="4">
    <location>
        <begin position="23"/>
        <end position="691"/>
    </location>
</feature>
<dbReference type="PANTHER" id="PTHR10340:SF27">
    <property type="entry name" value="ACL091CP"/>
    <property type="match status" value="1"/>
</dbReference>
<dbReference type="InterPro" id="IPR029052">
    <property type="entry name" value="Metallo-depent_PP-like"/>
</dbReference>
<feature type="domain" description="Calcineurin-like phosphoesterase" evidence="5">
    <location>
        <begin position="239"/>
        <end position="520"/>
    </location>
</feature>
<name>A0ABR4BE42_9LECA</name>
<evidence type="ECO:0000313" key="7">
    <source>
        <dbReference type="Proteomes" id="UP001590951"/>
    </source>
</evidence>
<evidence type="ECO:0000259" key="5">
    <source>
        <dbReference type="Pfam" id="PF00149"/>
    </source>
</evidence>
<comment type="caution">
    <text evidence="6">The sequence shown here is derived from an EMBL/GenBank/DDBJ whole genome shotgun (WGS) entry which is preliminary data.</text>
</comment>
<dbReference type="InterPro" id="IPR041805">
    <property type="entry name" value="ASMase/PPN1_MPP"/>
</dbReference>
<dbReference type="InterPro" id="IPR011160">
    <property type="entry name" value="Sphingomy_PDE"/>
</dbReference>
<proteinExistence type="inferred from homology"/>
<dbReference type="Gene3D" id="3.60.21.10">
    <property type="match status" value="1"/>
</dbReference>
<keyword evidence="1 3" id="KW-0378">Hydrolase</keyword>
<comment type="function">
    <text evidence="3">Converts sphingomyelin to ceramide.</text>
</comment>
<dbReference type="PIRSF" id="PIRSF000948">
    <property type="entry name" value="Sphingomy_PDE"/>
    <property type="match status" value="1"/>
</dbReference>
<organism evidence="6 7">
    <name type="scientific">Lepraria finkii</name>
    <dbReference type="NCBI Taxonomy" id="1340010"/>
    <lineage>
        <taxon>Eukaryota</taxon>
        <taxon>Fungi</taxon>
        <taxon>Dikarya</taxon>
        <taxon>Ascomycota</taxon>
        <taxon>Pezizomycotina</taxon>
        <taxon>Lecanoromycetes</taxon>
        <taxon>OSLEUM clade</taxon>
        <taxon>Lecanoromycetidae</taxon>
        <taxon>Lecanorales</taxon>
        <taxon>Lecanorineae</taxon>
        <taxon>Stereocaulaceae</taxon>
        <taxon>Lepraria</taxon>
    </lineage>
</organism>
<dbReference type="PANTHER" id="PTHR10340">
    <property type="entry name" value="SPHINGOMYELIN PHOSPHODIESTERASE"/>
    <property type="match status" value="1"/>
</dbReference>
<evidence type="ECO:0000256" key="2">
    <source>
        <dbReference type="ARBA" id="ARBA00023180"/>
    </source>
</evidence>
<accession>A0ABR4BE42</accession>
<protein>
    <recommendedName>
        <fullName evidence="3">Sphingomyelin phosphodiesterase</fullName>
    </recommendedName>
</protein>
<evidence type="ECO:0000256" key="3">
    <source>
        <dbReference type="PIRNR" id="PIRNR000948"/>
    </source>
</evidence>
<comment type="similarity">
    <text evidence="3">Belongs to the acid sphingomyelinase family.</text>
</comment>
<dbReference type="Proteomes" id="UP001590951">
    <property type="component" value="Unassembled WGS sequence"/>
</dbReference>
<dbReference type="CDD" id="cd00842">
    <property type="entry name" value="MPP_ASMase"/>
    <property type="match status" value="1"/>
</dbReference>
<gene>
    <name evidence="6" type="ORF">ABVK25_003765</name>
</gene>
<feature type="signal peptide" evidence="4">
    <location>
        <begin position="1"/>
        <end position="22"/>
    </location>
</feature>
<keyword evidence="4" id="KW-0732">Signal</keyword>
<evidence type="ECO:0000256" key="4">
    <source>
        <dbReference type="SAM" id="SignalP"/>
    </source>
</evidence>
<keyword evidence="3" id="KW-0326">Glycosidase</keyword>
<dbReference type="SUPFAM" id="SSF56300">
    <property type="entry name" value="Metallo-dependent phosphatases"/>
    <property type="match status" value="1"/>
</dbReference>